<evidence type="ECO:0000259" key="1">
    <source>
        <dbReference type="Pfam" id="PF07195"/>
    </source>
</evidence>
<comment type="caution">
    <text evidence="2">The sequence shown here is derived from an EMBL/GenBank/DDBJ whole genome shotgun (WGS) entry which is preliminary data.</text>
</comment>
<sequence>MDPLLGINAYTPLFNYGSYGTISSTYPAYQLLASELSLSTPGSFSNTSTIVGLSGLGQLLSAAASFQDQLRPLQPGNIANGGSNLASLTAEAQSFVDAYNNLQGAIASVNSTGNLLGSSVPGASGLIQSLNTQAQAGYSNGNSSLTNLSQLGIAFQPSLLAGGGGSLSIDQNTLLSAFNTDAAGAFTLLSQAASAFNDLAASFIAQSSSQYSSLSALTQTPTGNSSITDLLTNSFLPPQLNLDSLLSTASQSGSTNLQLVFQALNEYTMVSALFG</sequence>
<dbReference type="Pfam" id="PF07195">
    <property type="entry name" value="FliD_C"/>
    <property type="match status" value="1"/>
</dbReference>
<proteinExistence type="predicted"/>
<organism evidence="2">
    <name type="scientific">mine drainage metagenome</name>
    <dbReference type="NCBI Taxonomy" id="410659"/>
    <lineage>
        <taxon>unclassified sequences</taxon>
        <taxon>metagenomes</taxon>
        <taxon>ecological metagenomes</taxon>
    </lineage>
</organism>
<feature type="domain" description="Flagellar hook-associated protein 2 C-terminal" evidence="1">
    <location>
        <begin position="89"/>
        <end position="213"/>
    </location>
</feature>
<dbReference type="GO" id="GO:0009288">
    <property type="term" value="C:bacterial-type flagellum"/>
    <property type="evidence" value="ECO:0007669"/>
    <property type="project" value="InterPro"/>
</dbReference>
<evidence type="ECO:0000313" key="2">
    <source>
        <dbReference type="EMBL" id="OIR17167.1"/>
    </source>
</evidence>
<gene>
    <name evidence="2" type="ORF">GALL_21880</name>
</gene>
<protein>
    <recommendedName>
        <fullName evidence="1">Flagellar hook-associated protein 2 C-terminal domain-containing protein</fullName>
    </recommendedName>
</protein>
<dbReference type="AlphaFoldDB" id="A0A1J5T8E0"/>
<reference evidence="2" key="1">
    <citation type="submission" date="2016-10" db="EMBL/GenBank/DDBJ databases">
        <title>Sequence of Gallionella enrichment culture.</title>
        <authorList>
            <person name="Poehlein A."/>
            <person name="Muehling M."/>
            <person name="Daniel R."/>
        </authorList>
    </citation>
    <scope>NUCLEOTIDE SEQUENCE</scope>
</reference>
<accession>A0A1J5T8E0</accession>
<dbReference type="InterPro" id="IPR010809">
    <property type="entry name" value="FliD_C"/>
</dbReference>
<dbReference type="GO" id="GO:0007155">
    <property type="term" value="P:cell adhesion"/>
    <property type="evidence" value="ECO:0007669"/>
    <property type="project" value="InterPro"/>
</dbReference>
<dbReference type="EMBL" id="MLJW01000005">
    <property type="protein sequence ID" value="OIR17167.1"/>
    <property type="molecule type" value="Genomic_DNA"/>
</dbReference>
<name>A0A1J5T8E0_9ZZZZ</name>